<evidence type="ECO:0000256" key="3">
    <source>
        <dbReference type="ARBA" id="ARBA00023117"/>
    </source>
</evidence>
<dbReference type="GO" id="GO:0005634">
    <property type="term" value="C:nucleus"/>
    <property type="evidence" value="ECO:0007669"/>
    <property type="project" value="UniProtKB-SubCell"/>
</dbReference>
<dbReference type="SUPFAM" id="SSF47370">
    <property type="entry name" value="Bromodomain"/>
    <property type="match status" value="1"/>
</dbReference>
<dbReference type="InterPro" id="IPR036427">
    <property type="entry name" value="Bromodomain-like_sf"/>
</dbReference>
<gene>
    <name evidence="10" type="ORF">LENED_006033</name>
</gene>
<comment type="subcellular location">
    <subcellularLocation>
        <location evidence="1">Nucleus</location>
    </subcellularLocation>
</comment>
<dbReference type="InterPro" id="IPR001487">
    <property type="entry name" value="Bromodomain"/>
</dbReference>
<dbReference type="InterPro" id="IPR016181">
    <property type="entry name" value="Acyl_CoA_acyltransferase"/>
</dbReference>
<dbReference type="SUPFAM" id="SSF55729">
    <property type="entry name" value="Acyl-CoA N-acyltransferases (Nat)"/>
    <property type="match status" value="1"/>
</dbReference>
<keyword evidence="7" id="KW-0812">Transmembrane</keyword>
<keyword evidence="4" id="KW-0010">Activator</keyword>
<feature type="domain" description="N-acetyltransferase" evidence="9">
    <location>
        <begin position="1"/>
        <end position="143"/>
    </location>
</feature>
<dbReference type="GO" id="GO:0000123">
    <property type="term" value="C:histone acetyltransferase complex"/>
    <property type="evidence" value="ECO:0007669"/>
    <property type="project" value="TreeGrafter"/>
</dbReference>
<keyword evidence="5" id="KW-0539">Nucleus</keyword>
<protein>
    <submittedName>
        <fullName evidence="10">Histone gcn5 superfamily</fullName>
    </submittedName>
</protein>
<dbReference type="Gene3D" id="1.20.920.10">
    <property type="entry name" value="Bromodomain-like"/>
    <property type="match status" value="1"/>
</dbReference>
<evidence type="ECO:0000313" key="11">
    <source>
        <dbReference type="Proteomes" id="UP000188533"/>
    </source>
</evidence>
<dbReference type="GO" id="GO:0045944">
    <property type="term" value="P:positive regulation of transcription by RNA polymerase II"/>
    <property type="evidence" value="ECO:0007669"/>
    <property type="project" value="TreeGrafter"/>
</dbReference>
<reference evidence="10 11" key="2">
    <citation type="submission" date="2017-02" db="EMBL/GenBank/DDBJ databases">
        <title>A genome survey and senescence transcriptome analysis in Lentinula edodes.</title>
        <authorList>
            <person name="Sakamoto Y."/>
            <person name="Nakade K."/>
            <person name="Sato S."/>
            <person name="Yoshida Y."/>
            <person name="Miyazaki K."/>
            <person name="Natsume S."/>
            <person name="Konno N."/>
        </authorList>
    </citation>
    <scope>NUCLEOTIDE SEQUENCE [LARGE SCALE GENOMIC DNA]</scope>
    <source>
        <strain evidence="10 11">NBRC 111202</strain>
    </source>
</reference>
<keyword evidence="11" id="KW-1185">Reference proteome</keyword>
<dbReference type="GO" id="GO:0010484">
    <property type="term" value="F:histone H3 acetyltransferase activity"/>
    <property type="evidence" value="ECO:0007669"/>
    <property type="project" value="TreeGrafter"/>
</dbReference>
<comment type="similarity">
    <text evidence="2">Belongs to the acetyltransferase family. GCN5 subfamily.</text>
</comment>
<keyword evidence="7" id="KW-0472">Membrane</keyword>
<evidence type="ECO:0000259" key="9">
    <source>
        <dbReference type="PROSITE" id="PS51186"/>
    </source>
</evidence>
<dbReference type="Pfam" id="PF00439">
    <property type="entry name" value="Bromodomain"/>
    <property type="match status" value="1"/>
</dbReference>
<proteinExistence type="inferred from homology"/>
<dbReference type="Gene3D" id="3.40.630.30">
    <property type="match status" value="1"/>
</dbReference>
<organism evidence="10 11">
    <name type="scientific">Lentinula edodes</name>
    <name type="common">Shiitake mushroom</name>
    <name type="synonym">Lentinus edodes</name>
    <dbReference type="NCBI Taxonomy" id="5353"/>
    <lineage>
        <taxon>Eukaryota</taxon>
        <taxon>Fungi</taxon>
        <taxon>Dikarya</taxon>
        <taxon>Basidiomycota</taxon>
        <taxon>Agaricomycotina</taxon>
        <taxon>Agaricomycetes</taxon>
        <taxon>Agaricomycetidae</taxon>
        <taxon>Agaricales</taxon>
        <taxon>Marasmiineae</taxon>
        <taxon>Omphalotaceae</taxon>
        <taxon>Lentinula</taxon>
    </lineage>
</organism>
<dbReference type="PROSITE" id="PS50014">
    <property type="entry name" value="BROMODOMAIN_2"/>
    <property type="match status" value="1"/>
</dbReference>
<evidence type="ECO:0000256" key="5">
    <source>
        <dbReference type="ARBA" id="ARBA00023242"/>
    </source>
</evidence>
<sequence>MVLMTGLKTLFQKQLPKMPRDYIARLVHDANSRALAIVKRGYKVVGGILFRPFPHRGFSEIVFFATASVDQVKGYGGMLMDHYKMHIRKTYPRMNHFLTYADNYAVGYFEKQGFSKEITLDRSVWAGYIKDYEGGTIMQSRCDHVESSTDVSFAYYPQDVPGLRETGWTPSMAENLARLLPKSPDQHFMDRLLKDLQEHNQAWPFLKPVTAEDVPDYHDIVLKPMDFTLTDFLCDVILRIQHPSNKRRNKQQEMGAIFSSIGAGINAIISAIAGVIMAIVGAITTVIVTIFDVILDILCCRCFGSRRSGMRTGRRRGAATY</sequence>
<evidence type="ECO:0000256" key="4">
    <source>
        <dbReference type="ARBA" id="ARBA00023159"/>
    </source>
</evidence>
<dbReference type="InterPro" id="IPR037800">
    <property type="entry name" value="GCN5"/>
</dbReference>
<comment type="caution">
    <text evidence="10">The sequence shown here is derived from an EMBL/GenBank/DDBJ whole genome shotgun (WGS) entry which is preliminary data.</text>
</comment>
<dbReference type="InterPro" id="IPR000182">
    <property type="entry name" value="GNAT_dom"/>
</dbReference>
<dbReference type="PROSITE" id="PS51186">
    <property type="entry name" value="GNAT"/>
    <property type="match status" value="1"/>
</dbReference>
<dbReference type="Proteomes" id="UP000188533">
    <property type="component" value="Unassembled WGS sequence"/>
</dbReference>
<feature type="domain" description="Bromo" evidence="8">
    <location>
        <begin position="197"/>
        <end position="227"/>
    </location>
</feature>
<evidence type="ECO:0000256" key="6">
    <source>
        <dbReference type="PROSITE-ProRule" id="PRU00035"/>
    </source>
</evidence>
<keyword evidence="3 6" id="KW-0103">Bromodomain</keyword>
<name>A0A1Q3EAK7_LENED</name>
<dbReference type="Pfam" id="PF00583">
    <property type="entry name" value="Acetyltransf_1"/>
    <property type="match status" value="1"/>
</dbReference>
<feature type="transmembrane region" description="Helical" evidence="7">
    <location>
        <begin position="286"/>
        <end position="304"/>
    </location>
</feature>
<dbReference type="PANTHER" id="PTHR45750">
    <property type="entry name" value="GH11602P"/>
    <property type="match status" value="1"/>
</dbReference>
<dbReference type="EMBL" id="BDGU01000184">
    <property type="protein sequence ID" value="GAW04253.1"/>
    <property type="molecule type" value="Genomic_DNA"/>
</dbReference>
<dbReference type="AlphaFoldDB" id="A0A1Q3EAK7"/>
<accession>A0A1Q3EAK7</accession>
<dbReference type="STRING" id="5353.A0A1Q3EAK7"/>
<evidence type="ECO:0000256" key="7">
    <source>
        <dbReference type="SAM" id="Phobius"/>
    </source>
</evidence>
<feature type="transmembrane region" description="Helical" evidence="7">
    <location>
        <begin position="256"/>
        <end position="280"/>
    </location>
</feature>
<dbReference type="PRINTS" id="PR00503">
    <property type="entry name" value="BROMODOMAIN"/>
</dbReference>
<dbReference type="PANTHER" id="PTHR45750:SF3">
    <property type="entry name" value="HISTONE ACETYLTRANSFERASE"/>
    <property type="match status" value="1"/>
</dbReference>
<reference evidence="10 11" key="1">
    <citation type="submission" date="2016-08" db="EMBL/GenBank/DDBJ databases">
        <authorList>
            <consortium name="Lentinula edodes genome sequencing consortium"/>
            <person name="Sakamoto Y."/>
            <person name="Nakade K."/>
            <person name="Sato S."/>
            <person name="Yoshida Y."/>
            <person name="Miyazaki K."/>
            <person name="Natsume S."/>
            <person name="Konno N."/>
        </authorList>
    </citation>
    <scope>NUCLEOTIDE SEQUENCE [LARGE SCALE GENOMIC DNA]</scope>
    <source>
        <strain evidence="10 11">NBRC 111202</strain>
    </source>
</reference>
<evidence type="ECO:0000256" key="1">
    <source>
        <dbReference type="ARBA" id="ARBA00004123"/>
    </source>
</evidence>
<evidence type="ECO:0000313" key="10">
    <source>
        <dbReference type="EMBL" id="GAW04253.1"/>
    </source>
</evidence>
<evidence type="ECO:0000259" key="8">
    <source>
        <dbReference type="PROSITE" id="PS50014"/>
    </source>
</evidence>
<evidence type="ECO:0000256" key="2">
    <source>
        <dbReference type="ARBA" id="ARBA00008607"/>
    </source>
</evidence>
<keyword evidence="7" id="KW-1133">Transmembrane helix</keyword>